<accession>A0A0C7LIR6</accession>
<proteinExistence type="predicted"/>
<gene>
    <name evidence="1" type="ORF">R28058_32631</name>
</gene>
<dbReference type="OrthoDB" id="1752956at2"/>
<sequence>MENKKDWSSEKKINYILGLQDKGLSRKDIAADFGYTRVDTLDRLMKKYGYEKIDGKFVLRMEDNSPTSIKNEVISMVKDGCPPYGGQLLGSSDVQTKLINIVNNYDKLMYVINNFGKMEDSCPIDVIEVKSGLQIDFKKSEVIKTTIRVDKDVWDDFSDLCKYKYKHLNKHDIISKAFIEFMDKYK</sequence>
<dbReference type="RefSeq" id="WP_055343261.1">
    <property type="nucleotide sequence ID" value="NZ_CEKZ01000027.1"/>
</dbReference>
<reference evidence="1 2" key="1">
    <citation type="submission" date="2015-01" db="EMBL/GenBank/DDBJ databases">
        <authorList>
            <person name="Aslett A.Martin."/>
            <person name="De Silva Nishadi"/>
        </authorList>
    </citation>
    <scope>NUCLEOTIDE SEQUENCE [LARGE SCALE GENOMIC DNA]</scope>
    <source>
        <strain evidence="1 2">R28058</strain>
    </source>
</reference>
<dbReference type="Proteomes" id="UP000049127">
    <property type="component" value="Unassembled WGS sequence"/>
</dbReference>
<dbReference type="EMBL" id="CEKZ01000027">
    <property type="protein sequence ID" value="CEP41780.1"/>
    <property type="molecule type" value="Genomic_DNA"/>
</dbReference>
<evidence type="ECO:0000313" key="1">
    <source>
        <dbReference type="EMBL" id="CEP41780.1"/>
    </source>
</evidence>
<evidence type="ECO:0000313" key="2">
    <source>
        <dbReference type="Proteomes" id="UP000049127"/>
    </source>
</evidence>
<name>A0A0C7LIR6_PARSO</name>
<dbReference type="AlphaFoldDB" id="A0A0C7LIR6"/>
<protein>
    <submittedName>
        <fullName evidence="1">Uncharacterized protein</fullName>
    </submittedName>
</protein>
<organism evidence="1 2">
    <name type="scientific">Paraclostridium sordellii</name>
    <name type="common">Clostridium sordellii</name>
    <dbReference type="NCBI Taxonomy" id="1505"/>
    <lineage>
        <taxon>Bacteria</taxon>
        <taxon>Bacillati</taxon>
        <taxon>Bacillota</taxon>
        <taxon>Clostridia</taxon>
        <taxon>Peptostreptococcales</taxon>
        <taxon>Peptostreptococcaceae</taxon>
        <taxon>Paraclostridium</taxon>
    </lineage>
</organism>